<evidence type="ECO:0000256" key="2">
    <source>
        <dbReference type="ARBA" id="ARBA00022692"/>
    </source>
</evidence>
<proteinExistence type="predicted"/>
<dbReference type="Gene3D" id="3.30.1150.10">
    <property type="match status" value="1"/>
</dbReference>
<feature type="compositionally biased region" description="Gly residues" evidence="5">
    <location>
        <begin position="14"/>
        <end position="31"/>
    </location>
</feature>
<gene>
    <name evidence="7" type="ORF">RPR59_08475</name>
</gene>
<dbReference type="Proteomes" id="UP001302249">
    <property type="component" value="Chromosome"/>
</dbReference>
<dbReference type="PROSITE" id="PS52015">
    <property type="entry name" value="TONB_CTD"/>
    <property type="match status" value="1"/>
</dbReference>
<evidence type="ECO:0000313" key="7">
    <source>
        <dbReference type="EMBL" id="WNO52510.1"/>
    </source>
</evidence>
<evidence type="ECO:0000256" key="3">
    <source>
        <dbReference type="ARBA" id="ARBA00022989"/>
    </source>
</evidence>
<sequence>MSDTDAGAALLPGPGTGAGGEGSGTGSGHGDLGVGGGVAIGSKRIAGTIDDADYPPSARAARAEGAATVQFIVGTDGRAHDCTVMRSSGNAALDATTCRLIEQRYRYRPARNLDGDAVPERRAWKQSWWLERGRGRLDRSHATP</sequence>
<comment type="subcellular location">
    <subcellularLocation>
        <location evidence="1">Membrane</location>
        <topology evidence="1">Single-pass membrane protein</topology>
    </subcellularLocation>
</comment>
<keyword evidence="3" id="KW-1133">Transmembrane helix</keyword>
<dbReference type="Pfam" id="PF03544">
    <property type="entry name" value="TonB_C"/>
    <property type="match status" value="1"/>
</dbReference>
<keyword evidence="2" id="KW-0812">Transmembrane</keyword>
<evidence type="ECO:0000256" key="5">
    <source>
        <dbReference type="SAM" id="MobiDB-lite"/>
    </source>
</evidence>
<dbReference type="RefSeq" id="WP_313913028.1">
    <property type="nucleotide sequence ID" value="NZ_CP135076.1"/>
</dbReference>
<evidence type="ECO:0000259" key="6">
    <source>
        <dbReference type="PROSITE" id="PS52015"/>
    </source>
</evidence>
<keyword evidence="8" id="KW-1185">Reference proteome</keyword>
<evidence type="ECO:0000313" key="8">
    <source>
        <dbReference type="Proteomes" id="UP001302249"/>
    </source>
</evidence>
<keyword evidence="4" id="KW-0472">Membrane</keyword>
<dbReference type="SUPFAM" id="SSF74653">
    <property type="entry name" value="TolA/TonB C-terminal domain"/>
    <property type="match status" value="1"/>
</dbReference>
<feature type="region of interest" description="Disordered" evidence="5">
    <location>
        <begin position="1"/>
        <end position="31"/>
    </location>
</feature>
<dbReference type="InterPro" id="IPR037682">
    <property type="entry name" value="TonB_C"/>
</dbReference>
<organism evidence="7 8">
    <name type="scientific">Stakelama saccharophila</name>
    <dbReference type="NCBI Taxonomy" id="3075605"/>
    <lineage>
        <taxon>Bacteria</taxon>
        <taxon>Pseudomonadati</taxon>
        <taxon>Pseudomonadota</taxon>
        <taxon>Alphaproteobacteria</taxon>
        <taxon>Sphingomonadales</taxon>
        <taxon>Sphingomonadaceae</taxon>
        <taxon>Stakelama</taxon>
    </lineage>
</organism>
<accession>A0ABZ0B675</accession>
<feature type="compositionally biased region" description="Low complexity" evidence="5">
    <location>
        <begin position="1"/>
        <end position="13"/>
    </location>
</feature>
<reference evidence="7 8" key="1">
    <citation type="submission" date="2023-09" db="EMBL/GenBank/DDBJ databases">
        <authorList>
            <person name="Rey-Velasco X."/>
        </authorList>
    </citation>
    <scope>NUCLEOTIDE SEQUENCE [LARGE SCALE GENOMIC DNA]</scope>
    <source>
        <strain evidence="7 8">W311</strain>
    </source>
</reference>
<feature type="domain" description="TonB C-terminal" evidence="6">
    <location>
        <begin position="39"/>
        <end position="138"/>
    </location>
</feature>
<protein>
    <submittedName>
        <fullName evidence="7">TonB family protein</fullName>
    </submittedName>
</protein>
<evidence type="ECO:0000256" key="4">
    <source>
        <dbReference type="ARBA" id="ARBA00023136"/>
    </source>
</evidence>
<dbReference type="EMBL" id="CP135076">
    <property type="protein sequence ID" value="WNO52510.1"/>
    <property type="molecule type" value="Genomic_DNA"/>
</dbReference>
<dbReference type="InterPro" id="IPR006260">
    <property type="entry name" value="TonB/TolA_C"/>
</dbReference>
<name>A0ABZ0B675_9SPHN</name>
<evidence type="ECO:0000256" key="1">
    <source>
        <dbReference type="ARBA" id="ARBA00004167"/>
    </source>
</evidence>
<dbReference type="NCBIfam" id="TIGR01352">
    <property type="entry name" value="tonB_Cterm"/>
    <property type="match status" value="1"/>
</dbReference>